<evidence type="ECO:0000313" key="1">
    <source>
        <dbReference type="EMBL" id="AAP91757.1"/>
    </source>
</evidence>
<name>Q69HM4_CIOIN</name>
<sequence>ANDPNYYVDNIQCPLTLQEVGMILRYTVMAAFDDSQLCGQSLYPRARIGNLNEFASFVCGINTAPQSGATNMRIPLLLKENVLALRERVINAGRSGAANPLVWMPILGQYENDRLDQESYCNTIDETQYPAFFFNQQEVPVSYIDGSSGKEFVWINDPGALIPIIEQWNNWTVKMANYYWTMDTIGSDMGIDPLFSGCMTRHWLNIEPRTAPPVPTRRKSQPKLPPVPKKRFERLRQQESIYGTRKALAVSCYVPPFKSAWEGVQQFFVLPINKIGPAQPGDPTTFTSYQRIAAFRGETYQIPLGSGEGNFVTLADLHFLMATQMVKTKFAEVDMTQKVIEKLGENGDAGILSSIVASLAGKVIPGIGPVAEAIANVVPF</sequence>
<reference evidence="1" key="1">
    <citation type="journal article" date="2003" name="DNA Res.">
        <title>Identification and sequence of seventy-nine new transcripts expressed in hemocytes of Ciona intestinalis, three of which may be involved in characteristic cell-cell communication.</title>
        <authorList>
            <person name="Terajima D."/>
            <person name="Yamada S."/>
            <person name="Uchino R."/>
            <person name="Ikawa S."/>
            <person name="Ikeda M."/>
            <person name="Shida K."/>
            <person name="Arai Y."/>
            <person name="Wang H.G."/>
            <person name="Satoh N."/>
            <person name="Satake M."/>
        </authorList>
    </citation>
    <scope>NUCLEOTIDE SEQUENCE</scope>
</reference>
<feature type="non-terminal residue" evidence="1">
    <location>
        <position position="1"/>
    </location>
</feature>
<dbReference type="AlphaFoldDB" id="Q69HM4"/>
<organism evidence="1">
    <name type="scientific">Ciona intestinalis</name>
    <name type="common">Transparent sea squirt</name>
    <name type="synonym">Ascidia intestinalis</name>
    <dbReference type="NCBI Taxonomy" id="7719"/>
    <lineage>
        <taxon>Eukaryota</taxon>
        <taxon>Metazoa</taxon>
        <taxon>Chordata</taxon>
        <taxon>Tunicata</taxon>
        <taxon>Ascidiacea</taxon>
        <taxon>Phlebobranchia</taxon>
        <taxon>Cionidae</taxon>
        <taxon>Ciona</taxon>
    </lineage>
</organism>
<dbReference type="EMBL" id="AY261891">
    <property type="protein sequence ID" value="AAP91757.1"/>
    <property type="molecule type" value="mRNA"/>
</dbReference>
<protein>
    <recommendedName>
        <fullName evidence="2">Capsid protein</fullName>
    </recommendedName>
</protein>
<evidence type="ECO:0008006" key="2">
    <source>
        <dbReference type="Google" id="ProtNLM"/>
    </source>
</evidence>
<proteinExistence type="evidence at transcript level"/>
<accession>Q69HM4</accession>